<dbReference type="NCBIfam" id="TIGR01003">
    <property type="entry name" value="PTS_HPr_family"/>
    <property type="match status" value="1"/>
</dbReference>
<proteinExistence type="predicted"/>
<dbReference type="InterPro" id="IPR050399">
    <property type="entry name" value="HPr"/>
</dbReference>
<keyword evidence="3" id="KW-0762">Sugar transport</keyword>
<dbReference type="OrthoDB" id="9809047at2"/>
<name>A0A3D2BBE4_9BACT</name>
<dbReference type="PANTHER" id="PTHR33705:SF1">
    <property type="entry name" value="PHOSPHOCARRIER PROTEIN HPR"/>
    <property type="match status" value="1"/>
</dbReference>
<organism evidence="4 5">
    <name type="scientific">Alistipes communis</name>
    <dbReference type="NCBI Taxonomy" id="2585118"/>
    <lineage>
        <taxon>Bacteria</taxon>
        <taxon>Pseudomonadati</taxon>
        <taxon>Bacteroidota</taxon>
        <taxon>Bacteroidia</taxon>
        <taxon>Bacteroidales</taxon>
        <taxon>Rikenellaceae</taxon>
        <taxon>Alistipes</taxon>
    </lineage>
</organism>
<dbReference type="PROSITE" id="PS51350">
    <property type="entry name" value="PTS_HPR_DOM"/>
    <property type="match status" value="1"/>
</dbReference>
<evidence type="ECO:0000256" key="2">
    <source>
        <dbReference type="ARBA" id="ARBA00020422"/>
    </source>
</evidence>
<dbReference type="InterPro" id="IPR000032">
    <property type="entry name" value="HPr-like"/>
</dbReference>
<dbReference type="SUPFAM" id="SSF55594">
    <property type="entry name" value="HPr-like"/>
    <property type="match status" value="1"/>
</dbReference>
<gene>
    <name evidence="4" type="ORF">A5CBH24_00350</name>
</gene>
<dbReference type="CDD" id="cd00367">
    <property type="entry name" value="PTS-HPr_like"/>
    <property type="match status" value="1"/>
</dbReference>
<evidence type="ECO:0000256" key="1">
    <source>
        <dbReference type="ARBA" id="ARBA00003681"/>
    </source>
</evidence>
<accession>A0A4Y1XND5</accession>
<sequence>MVSKTVTIEAPNGMHARPVSALVALVKASGQQVTLRTPAKSVSGASMIGILSLGLKKGSEVEVAVEGDNEQAVLDEVVAAIEAITD</sequence>
<dbReference type="Proteomes" id="UP000318946">
    <property type="component" value="Chromosome"/>
</dbReference>
<evidence type="ECO:0000256" key="3">
    <source>
        <dbReference type="ARBA" id="ARBA00022597"/>
    </source>
</evidence>
<accession>A0A4Y1WP64</accession>
<dbReference type="RefSeq" id="WP_019129226.1">
    <property type="nucleotide sequence ID" value="NZ_AP019735.1"/>
</dbReference>
<dbReference type="EMBL" id="AP019735">
    <property type="protein sequence ID" value="BBL02722.1"/>
    <property type="molecule type" value="Genomic_DNA"/>
</dbReference>
<keyword evidence="5" id="KW-1185">Reference proteome</keyword>
<dbReference type="Gene3D" id="3.30.1340.10">
    <property type="entry name" value="HPr-like"/>
    <property type="match status" value="1"/>
</dbReference>
<accession>A0A3D2BBE4</accession>
<evidence type="ECO:0000313" key="5">
    <source>
        <dbReference type="Proteomes" id="UP000318946"/>
    </source>
</evidence>
<dbReference type="InterPro" id="IPR035895">
    <property type="entry name" value="HPr-like_sf"/>
</dbReference>
<dbReference type="AlphaFoldDB" id="A0A3D2BBE4"/>
<comment type="function">
    <text evidence="1">General (non sugar-specific) component of the phosphoenolpyruvate-dependent sugar phosphotransferase system (sugar PTS). This major carbohydrate active-transport system catalyzes the phosphorylation of incoming sugar substrates concomitantly with their translocation across the cell membrane. The phosphoryl group from phosphoenolpyruvate (PEP) is transferred to the phosphoryl carrier protein HPr by enzyme I. Phospho-HPr then transfers it to the PTS EIIA domain.</text>
</comment>
<dbReference type="PANTHER" id="PTHR33705">
    <property type="entry name" value="PHOSPHOCARRIER PROTEIN HPR"/>
    <property type="match status" value="1"/>
</dbReference>
<dbReference type="PRINTS" id="PR00107">
    <property type="entry name" value="PHOSPHOCPHPR"/>
</dbReference>
<dbReference type="Pfam" id="PF00381">
    <property type="entry name" value="PTS-HPr"/>
    <property type="match status" value="1"/>
</dbReference>
<dbReference type="GeneID" id="78340757"/>
<reference evidence="5" key="1">
    <citation type="submission" date="2019-06" db="EMBL/GenBank/DDBJ databases">
        <title>Alistipes onderdonkii subsp. vulgaris subsp. nov., Alistipes dispar sp. nov. and Alistipes communis sp. nov., isolated from human faeces, and creation of Alistipes onderdonkii subsp. onderdonkii subsp. nov.</title>
        <authorList>
            <person name="Sakamoto M."/>
            <person name="Ikeyama N."/>
            <person name="Ogata Y."/>
            <person name="Suda W."/>
            <person name="Iino T."/>
            <person name="Hattori M."/>
            <person name="Ohkuma M."/>
        </authorList>
    </citation>
    <scope>NUCLEOTIDE SEQUENCE [LARGE SCALE GENOMIC DNA]</scope>
    <source>
        <strain evidence="5">5CBH24</strain>
    </source>
</reference>
<evidence type="ECO:0000313" key="4">
    <source>
        <dbReference type="EMBL" id="BBL02722.1"/>
    </source>
</evidence>
<keyword evidence="3" id="KW-0813">Transport</keyword>
<dbReference type="STRING" id="1118061.GCA_000311925_00004"/>
<dbReference type="KEGG" id="acou:A5CBH24_00350"/>
<protein>
    <recommendedName>
        <fullName evidence="2">Phosphocarrier protein HPr</fullName>
    </recommendedName>
</protein>